<dbReference type="InterPro" id="IPR009006">
    <property type="entry name" value="Ala_racemase/Decarboxylase_C"/>
</dbReference>
<name>A0ABV3N2D9_9GAMM</name>
<evidence type="ECO:0000256" key="2">
    <source>
        <dbReference type="ARBA" id="ARBA00022898"/>
    </source>
</evidence>
<dbReference type="SUPFAM" id="SSF50621">
    <property type="entry name" value="Alanine racemase C-terminal domain-like"/>
    <property type="match status" value="1"/>
</dbReference>
<evidence type="ECO:0000313" key="4">
    <source>
        <dbReference type="EMBL" id="MEW5289984.1"/>
    </source>
</evidence>
<dbReference type="SUPFAM" id="SSF51419">
    <property type="entry name" value="PLP-binding barrel"/>
    <property type="match status" value="1"/>
</dbReference>
<proteinExistence type="predicted"/>
<feature type="domain" description="Orn/DAP/Arg decarboxylase 2 N-terminal" evidence="3">
    <location>
        <begin position="20"/>
        <end position="269"/>
    </location>
</feature>
<keyword evidence="2" id="KW-0663">Pyridoxal phosphate</keyword>
<dbReference type="InterPro" id="IPR022644">
    <property type="entry name" value="De-COase2_N"/>
</dbReference>
<sequence length="389" mass="42610">MLSKDNSLPQAKISYSKLEIMKNILALQNFLPDFSSLIYSLKANNYPPLIDFISDFTQGFDVCSQQEMDILIDAKVSGKDIFITGYDKVNIHLSSFIKLSSQSNSLFFVLESVREIEFFKKLVQNGIDGKGLFRLSYMPGTTYGIYNGLPKSHFGMTAKQIVDCLAGGGYFYLKNIVGFHCYIGSQIQSIDAVMISLGNALDEIKTICQATDFQPDVINFGGGFPHTFGLPHKALSLPDVSLTESLSSKLRTLNHMPESVFFESGRGIVGGSGRLEVSLLDYNINAESPFLVVNAGISQVGALHLVRSLRPSPMTFYASNRQPENFAGLQKFDVYGPACTSLDHVGTAYVDAASLPELKTLYCDNMGAYAASAALNGFHAKGRINEELI</sequence>
<evidence type="ECO:0000256" key="1">
    <source>
        <dbReference type="ARBA" id="ARBA00001933"/>
    </source>
</evidence>
<keyword evidence="5" id="KW-1185">Reference proteome</keyword>
<dbReference type="Gene3D" id="2.40.37.10">
    <property type="entry name" value="Lyase, Ornithine Decarboxylase, Chain A, domain 1"/>
    <property type="match status" value="1"/>
</dbReference>
<dbReference type="InterPro" id="IPR000183">
    <property type="entry name" value="Orn/DAP/Arg_de-COase"/>
</dbReference>
<accession>A0ABV3N2D9</accession>
<dbReference type="PANTHER" id="PTHR43727:SF2">
    <property type="entry name" value="GROUP IV DECARBOXYLASE"/>
    <property type="match status" value="1"/>
</dbReference>
<dbReference type="PRINTS" id="PR01179">
    <property type="entry name" value="ODADCRBXLASE"/>
</dbReference>
<comment type="cofactor">
    <cofactor evidence="1">
        <name>pyridoxal 5'-phosphate</name>
        <dbReference type="ChEBI" id="CHEBI:597326"/>
    </cofactor>
</comment>
<dbReference type="EMBL" id="JBFKZN010000006">
    <property type="protein sequence ID" value="MEW5289984.1"/>
    <property type="molecule type" value="Genomic_DNA"/>
</dbReference>
<dbReference type="InterPro" id="IPR029066">
    <property type="entry name" value="PLP-binding_barrel"/>
</dbReference>
<protein>
    <recommendedName>
        <fullName evidence="3">Orn/DAP/Arg decarboxylase 2 N-terminal domain-containing protein</fullName>
    </recommendedName>
</protein>
<dbReference type="RefSeq" id="WP_367167663.1">
    <property type="nucleotide sequence ID" value="NZ_JBFKZN010000006.1"/>
</dbReference>
<organism evidence="4 5">
    <name type="scientific">Erwinia papayae</name>
    <dbReference type="NCBI Taxonomy" id="206499"/>
    <lineage>
        <taxon>Bacteria</taxon>
        <taxon>Pseudomonadati</taxon>
        <taxon>Pseudomonadota</taxon>
        <taxon>Gammaproteobacteria</taxon>
        <taxon>Enterobacterales</taxon>
        <taxon>Erwiniaceae</taxon>
        <taxon>Erwinia</taxon>
    </lineage>
</organism>
<dbReference type="Proteomes" id="UP001554567">
    <property type="component" value="Unassembled WGS sequence"/>
</dbReference>
<evidence type="ECO:0000259" key="3">
    <source>
        <dbReference type="Pfam" id="PF02784"/>
    </source>
</evidence>
<comment type="caution">
    <text evidence="4">The sequence shown here is derived from an EMBL/GenBank/DDBJ whole genome shotgun (WGS) entry which is preliminary data.</text>
</comment>
<gene>
    <name evidence="4" type="ORF">ABW286_12450</name>
</gene>
<dbReference type="PANTHER" id="PTHR43727">
    <property type="entry name" value="DIAMINOPIMELATE DECARBOXYLASE"/>
    <property type="match status" value="1"/>
</dbReference>
<reference evidence="4 5" key="1">
    <citation type="submission" date="2024-07" db="EMBL/GenBank/DDBJ databases">
        <authorList>
            <person name="Dulla G.F.J."/>
            <person name="Delorm J.G."/>
        </authorList>
    </citation>
    <scope>NUCLEOTIDE SEQUENCE [LARGE SCALE GENOMIC DNA]</scope>
    <source>
        <strain evidence="4 5">JGD 233</strain>
    </source>
</reference>
<dbReference type="Gene3D" id="3.20.20.10">
    <property type="entry name" value="Alanine racemase"/>
    <property type="match status" value="1"/>
</dbReference>
<evidence type="ECO:0000313" key="5">
    <source>
        <dbReference type="Proteomes" id="UP001554567"/>
    </source>
</evidence>
<dbReference type="Pfam" id="PF02784">
    <property type="entry name" value="Orn_Arg_deC_N"/>
    <property type="match status" value="1"/>
</dbReference>